<dbReference type="Proteomes" id="UP000054653">
    <property type="component" value="Unassembled WGS sequence"/>
</dbReference>
<accession>A0A0V1ANS9</accession>
<dbReference type="EMBL" id="JYDI01001918">
    <property type="protein sequence ID" value="KRY26185.1"/>
    <property type="molecule type" value="Genomic_DNA"/>
</dbReference>
<reference evidence="2 3" key="1">
    <citation type="submission" date="2015-01" db="EMBL/GenBank/DDBJ databases">
        <title>Evolution of Trichinella species and genotypes.</title>
        <authorList>
            <person name="Korhonen P.K."/>
            <person name="Edoardo P."/>
            <person name="Giuseppe L.R."/>
            <person name="Gasser R.B."/>
        </authorList>
    </citation>
    <scope>NUCLEOTIDE SEQUENCE [LARGE SCALE GENOMIC DNA]</scope>
    <source>
        <strain evidence="2">ISS120</strain>
    </source>
</reference>
<gene>
    <name evidence="2" type="ORF">T03_1071</name>
</gene>
<keyword evidence="1" id="KW-0812">Transmembrane</keyword>
<name>A0A0V1ANS9_TRIBR</name>
<sequence>MASPPLSVHLGNKILFILISGYQCGVAYLRNAYIFLNYACHFYKIICHYVIKYYLMLPSLTCYATLLYISICNRYDNCFQGIPFRSEFRQAMSKECK</sequence>
<keyword evidence="3" id="KW-1185">Reference proteome</keyword>
<protein>
    <submittedName>
        <fullName evidence="2">Uncharacterized protein</fullName>
    </submittedName>
</protein>
<keyword evidence="1" id="KW-1133">Transmembrane helix</keyword>
<evidence type="ECO:0000313" key="2">
    <source>
        <dbReference type="EMBL" id="KRY26185.1"/>
    </source>
</evidence>
<evidence type="ECO:0000256" key="1">
    <source>
        <dbReference type="SAM" id="Phobius"/>
    </source>
</evidence>
<dbReference type="AlphaFoldDB" id="A0A0V1ANS9"/>
<keyword evidence="1" id="KW-0472">Membrane</keyword>
<proteinExistence type="predicted"/>
<feature type="transmembrane region" description="Helical" evidence="1">
    <location>
        <begin position="14"/>
        <end position="33"/>
    </location>
</feature>
<feature type="non-terminal residue" evidence="2">
    <location>
        <position position="97"/>
    </location>
</feature>
<comment type="caution">
    <text evidence="2">The sequence shown here is derived from an EMBL/GenBank/DDBJ whole genome shotgun (WGS) entry which is preliminary data.</text>
</comment>
<organism evidence="2 3">
    <name type="scientific">Trichinella britovi</name>
    <name type="common">Parasitic roundworm</name>
    <dbReference type="NCBI Taxonomy" id="45882"/>
    <lineage>
        <taxon>Eukaryota</taxon>
        <taxon>Metazoa</taxon>
        <taxon>Ecdysozoa</taxon>
        <taxon>Nematoda</taxon>
        <taxon>Enoplea</taxon>
        <taxon>Dorylaimia</taxon>
        <taxon>Trichinellida</taxon>
        <taxon>Trichinellidae</taxon>
        <taxon>Trichinella</taxon>
    </lineage>
</organism>
<evidence type="ECO:0000313" key="3">
    <source>
        <dbReference type="Proteomes" id="UP000054653"/>
    </source>
</evidence>
<feature type="transmembrane region" description="Helical" evidence="1">
    <location>
        <begin position="53"/>
        <end position="71"/>
    </location>
</feature>